<feature type="compositionally biased region" description="Gly residues" evidence="1">
    <location>
        <begin position="1"/>
        <end position="10"/>
    </location>
</feature>
<name>A0A1Q9CI38_SYMMI</name>
<sequence length="1516" mass="164097">MAASGSGDGPGVPPQVPVAGPQAQDIPVAPNPFSPTANAAAANEQRLMQVLESVTLLLQNQAAASAATTGSTSVTPVITGKDLSKIIKQPEAFHPKDRDAELSMWPAWSWQFEQWLGCVHKDFVADISRIRANLNVPIVQTALTMDEAERSRLLFGTLAGLLHEKGCRMLRTIPLSCGFEGYRRLVQDLTPSSRSRLLALIQMVHAWPAFNMKIGLVQQLSKFESAVQEYESLSGTTMSDDAKLASVLKCLSGQLKTQAMIHVTETSTHNDLRSLIERWDSGQARWNDALPSSYGITSQKDPNGPAPMEIDRVYKGKDKGKKGKHGDPKGGKPKGGKGQDQWKSNSWDSKGKGKGKGQAKEKAAKMAKDVPVYAFDDDDDAVDLTVFSEWCDDGPSICAVQFSMCATDDDGCWTLPQGEAAPNVVQTESIDPVGSIVLDSLDVVQTESDSDSMPVGSNSCNVCAVISGLSFDPADSSAGEPIEMIVDSGADESCLPMSMAYTGHPLHVHDRRACVMQFLNLEQRVRTFKETCLVSSVSSPLFAVGKLYRLGWGTFWHGDQFVLGLQSDPSTYIPCSFKHNSIIAKGWIRRVHALPPSIPSSPKNANVSAVGMQVRAVAAKLGKVLERLIRDATYFQPLVDGVWGIQLETDKFVDVHEALPNEGLEYRTTLAYLEGQWKLLELSEHIDRLYNFVKRYNIQQRLAEHPSPPVPNEVEPVVEPSDEASDVSQHGVPVISFDFSFTGRGATSRSYLDSEVARLLNMLGYGTVKLRCDPEGTCLSLRDEIVKRRSKFGHRTLFDQVAEGEHQGNGGAEAAVHQTRLQAGVLLSQYEARSGKTVHTTHPLQSWSMRHASWLLNRFGQARSGTTPFEDIMNTTYRGKICSFGMAVLSLARGTAKGRPSWVKSIWLGKSATSDQHITCAAGGRLLLTRSVRLLTPQYDASLRDSVRDHSWQHPGLLAGTVGKSASQRTKEVTDTGAVAVANDGVGPVTPLILPPPGTPDEAGSDPPSDKDSSAGVDEQDDGNDDDSDEQRSALYSPDLTSSANGEGSQQSMSGAASVAGSLHGDASGRGVGFDDEAGGAHSSASAATEAHVGERPAKSAKEATHKVPRINAVNAKPHNDTPVQVHEGAHNDAEVTPFLESAELDALEDYDYALDDSGFVQTFDDSQFLGTPSELYRPKPADGGDPQLSASELEQIDAVAEDFEVNRLVQMGVLAPLEDDDPFVRTARLLSTKYVTTWHKGWVSLSLDISDAFLTVSQKIDTCIRVRTASGGSRFFRLIKMLPGQRDGMLNCAAEFTSFLREKVSIETFPQCPALCRTADCQAGLLIHVDDVYGAGHRKKLQEIASAIQSKCKATLAWLIEPGNYGDASPQQACGEIGQHAAFESRRAKATPMPTTVPLDQAPLDEGQAGTYRSAVGILLYLAPDAIESQNCVRLLSQQMSAPTVGGLKLLKHLVCYLKSVTGCCLAFGTPVPVQEVRLMIDDMAAETAERMSHRTDKPAVTQIPVMLELLRRID</sequence>
<dbReference type="InterPro" id="IPR001969">
    <property type="entry name" value="Aspartic_peptidase_AS"/>
</dbReference>
<dbReference type="Proteomes" id="UP000186817">
    <property type="component" value="Unassembled WGS sequence"/>
</dbReference>
<organism evidence="2 3">
    <name type="scientific">Symbiodinium microadriaticum</name>
    <name type="common">Dinoflagellate</name>
    <name type="synonym">Zooxanthella microadriatica</name>
    <dbReference type="NCBI Taxonomy" id="2951"/>
    <lineage>
        <taxon>Eukaryota</taxon>
        <taxon>Sar</taxon>
        <taxon>Alveolata</taxon>
        <taxon>Dinophyceae</taxon>
        <taxon>Suessiales</taxon>
        <taxon>Symbiodiniaceae</taxon>
        <taxon>Symbiodinium</taxon>
    </lineage>
</organism>
<feature type="compositionally biased region" description="Low complexity" evidence="1">
    <location>
        <begin position="1080"/>
        <end position="1091"/>
    </location>
</feature>
<comment type="caution">
    <text evidence="2">The sequence shown here is derived from an EMBL/GenBank/DDBJ whole genome shotgun (WGS) entry which is preliminary data.</text>
</comment>
<reference evidence="2 3" key="1">
    <citation type="submission" date="2016-02" db="EMBL/GenBank/DDBJ databases">
        <title>Genome analysis of coral dinoflagellate symbionts highlights evolutionary adaptations to a symbiotic lifestyle.</title>
        <authorList>
            <person name="Aranda M."/>
            <person name="Li Y."/>
            <person name="Liew Y.J."/>
            <person name="Baumgarten S."/>
            <person name="Simakov O."/>
            <person name="Wilson M."/>
            <person name="Piel J."/>
            <person name="Ashoor H."/>
            <person name="Bougouffa S."/>
            <person name="Bajic V.B."/>
            <person name="Ryu T."/>
            <person name="Ravasi T."/>
            <person name="Bayer T."/>
            <person name="Micklem G."/>
            <person name="Kim H."/>
            <person name="Bhak J."/>
            <person name="Lajeunesse T.C."/>
            <person name="Voolstra C.R."/>
        </authorList>
    </citation>
    <scope>NUCLEOTIDE SEQUENCE [LARGE SCALE GENOMIC DNA]</scope>
    <source>
        <strain evidence="2 3">CCMP2467</strain>
    </source>
</reference>
<feature type="compositionally biased region" description="Basic and acidic residues" evidence="1">
    <location>
        <begin position="1092"/>
        <end position="1106"/>
    </location>
</feature>
<evidence type="ECO:0000256" key="1">
    <source>
        <dbReference type="SAM" id="MobiDB-lite"/>
    </source>
</evidence>
<feature type="region of interest" description="Disordered" evidence="1">
    <location>
        <begin position="979"/>
        <end position="1109"/>
    </location>
</feature>
<dbReference type="EMBL" id="LSRX01001179">
    <property type="protein sequence ID" value="OLP82603.1"/>
    <property type="molecule type" value="Genomic_DNA"/>
</dbReference>
<dbReference type="PROSITE" id="PS00141">
    <property type="entry name" value="ASP_PROTEASE"/>
    <property type="match status" value="1"/>
</dbReference>
<evidence type="ECO:0008006" key="4">
    <source>
        <dbReference type="Google" id="ProtNLM"/>
    </source>
</evidence>
<feature type="region of interest" description="Disordered" evidence="1">
    <location>
        <begin position="290"/>
        <end position="363"/>
    </location>
</feature>
<keyword evidence="3" id="KW-1185">Reference proteome</keyword>
<dbReference type="GO" id="GO:0006508">
    <property type="term" value="P:proteolysis"/>
    <property type="evidence" value="ECO:0007669"/>
    <property type="project" value="InterPro"/>
</dbReference>
<gene>
    <name evidence="2" type="ORF">AK812_SmicGene36733</name>
</gene>
<feature type="compositionally biased region" description="Polar residues" evidence="1">
    <location>
        <begin position="1039"/>
        <end position="1055"/>
    </location>
</feature>
<proteinExistence type="predicted"/>
<evidence type="ECO:0000313" key="2">
    <source>
        <dbReference type="EMBL" id="OLP82603.1"/>
    </source>
</evidence>
<dbReference type="OrthoDB" id="429026at2759"/>
<dbReference type="GO" id="GO:0004190">
    <property type="term" value="F:aspartic-type endopeptidase activity"/>
    <property type="evidence" value="ECO:0007669"/>
    <property type="project" value="InterPro"/>
</dbReference>
<protein>
    <recommendedName>
        <fullName evidence="4">Retrovirus-related Pol polyprotein from transposon TNT 1-94</fullName>
    </recommendedName>
</protein>
<accession>A0A1Q9CI38</accession>
<feature type="compositionally biased region" description="Acidic residues" evidence="1">
    <location>
        <begin position="1018"/>
        <end position="1029"/>
    </location>
</feature>
<evidence type="ECO:0000313" key="3">
    <source>
        <dbReference type="Proteomes" id="UP000186817"/>
    </source>
</evidence>
<feature type="region of interest" description="Disordered" evidence="1">
    <location>
        <begin position="1"/>
        <end position="36"/>
    </location>
</feature>